<name>A0A0C2S3T5_AMAMK</name>
<evidence type="ECO:0000313" key="3">
    <source>
        <dbReference type="Proteomes" id="UP000054549"/>
    </source>
</evidence>
<dbReference type="InParanoid" id="A0A0C2S3T5"/>
<organism evidence="2 3">
    <name type="scientific">Amanita muscaria (strain Koide BX008)</name>
    <dbReference type="NCBI Taxonomy" id="946122"/>
    <lineage>
        <taxon>Eukaryota</taxon>
        <taxon>Fungi</taxon>
        <taxon>Dikarya</taxon>
        <taxon>Basidiomycota</taxon>
        <taxon>Agaricomycotina</taxon>
        <taxon>Agaricomycetes</taxon>
        <taxon>Agaricomycetidae</taxon>
        <taxon>Agaricales</taxon>
        <taxon>Pluteineae</taxon>
        <taxon>Amanitaceae</taxon>
        <taxon>Amanita</taxon>
    </lineage>
</organism>
<dbReference type="AlphaFoldDB" id="A0A0C2S3T5"/>
<dbReference type="HOGENOM" id="CLU_1686090_0_0_1"/>
<evidence type="ECO:0000313" key="2">
    <source>
        <dbReference type="EMBL" id="KIL57335.1"/>
    </source>
</evidence>
<sequence>MDPIDNLTRINQDPIDNDSLILFSFEYDSAHDSDVSSSWEEERHVTLENASANSDMAEDLENVTYHPVMNGRPCDSAGVFLPDHTPPPPWEDPQPDNFSPFSDLEDFTRGTRMSHRRNSVQVFTLWDKQAHPGVASATSTPPHSMHNLLVPAVLYR</sequence>
<reference evidence="2 3" key="1">
    <citation type="submission" date="2014-04" db="EMBL/GenBank/DDBJ databases">
        <title>Evolutionary Origins and Diversification of the Mycorrhizal Mutualists.</title>
        <authorList>
            <consortium name="DOE Joint Genome Institute"/>
            <consortium name="Mycorrhizal Genomics Consortium"/>
            <person name="Kohler A."/>
            <person name="Kuo A."/>
            <person name="Nagy L.G."/>
            <person name="Floudas D."/>
            <person name="Copeland A."/>
            <person name="Barry K.W."/>
            <person name="Cichocki N."/>
            <person name="Veneault-Fourrey C."/>
            <person name="LaButti K."/>
            <person name="Lindquist E.A."/>
            <person name="Lipzen A."/>
            <person name="Lundell T."/>
            <person name="Morin E."/>
            <person name="Murat C."/>
            <person name="Riley R."/>
            <person name="Ohm R."/>
            <person name="Sun H."/>
            <person name="Tunlid A."/>
            <person name="Henrissat B."/>
            <person name="Grigoriev I.V."/>
            <person name="Hibbett D.S."/>
            <person name="Martin F."/>
        </authorList>
    </citation>
    <scope>NUCLEOTIDE SEQUENCE [LARGE SCALE GENOMIC DNA]</scope>
    <source>
        <strain evidence="2 3">Koide BX008</strain>
    </source>
</reference>
<gene>
    <name evidence="2" type="ORF">M378DRAFT_16338</name>
</gene>
<proteinExistence type="predicted"/>
<dbReference type="Proteomes" id="UP000054549">
    <property type="component" value="Unassembled WGS sequence"/>
</dbReference>
<evidence type="ECO:0000256" key="1">
    <source>
        <dbReference type="SAM" id="MobiDB-lite"/>
    </source>
</evidence>
<feature type="region of interest" description="Disordered" evidence="1">
    <location>
        <begin position="76"/>
        <end position="99"/>
    </location>
</feature>
<dbReference type="EMBL" id="KN818374">
    <property type="protein sequence ID" value="KIL57335.1"/>
    <property type="molecule type" value="Genomic_DNA"/>
</dbReference>
<accession>A0A0C2S3T5</accession>
<keyword evidence="3" id="KW-1185">Reference proteome</keyword>
<protein>
    <submittedName>
        <fullName evidence="2">Uncharacterized protein</fullName>
    </submittedName>
</protein>